<evidence type="ECO:0000259" key="2">
    <source>
        <dbReference type="Pfam" id="PF00535"/>
    </source>
</evidence>
<dbReference type="SUPFAM" id="SSF53448">
    <property type="entry name" value="Nucleotide-diphospho-sugar transferases"/>
    <property type="match status" value="1"/>
</dbReference>
<proteinExistence type="predicted"/>
<dbReference type="STRING" id="192903.SAMN04488513_101787"/>
<keyword evidence="4" id="KW-0808">Transferase</keyword>
<keyword evidence="1" id="KW-0472">Membrane</keyword>
<feature type="transmembrane region" description="Helical" evidence="1">
    <location>
        <begin position="280"/>
        <end position="306"/>
    </location>
</feature>
<evidence type="ECO:0000256" key="1">
    <source>
        <dbReference type="SAM" id="Phobius"/>
    </source>
</evidence>
<feature type="domain" description="DUF2062" evidence="3">
    <location>
        <begin position="263"/>
        <end position="394"/>
    </location>
</feature>
<dbReference type="InterPro" id="IPR001173">
    <property type="entry name" value="Glyco_trans_2-like"/>
</dbReference>
<dbReference type="CDD" id="cd04179">
    <property type="entry name" value="DPM_DPG-synthase_like"/>
    <property type="match status" value="1"/>
</dbReference>
<dbReference type="Gene3D" id="3.90.550.10">
    <property type="entry name" value="Spore Coat Polysaccharide Biosynthesis Protein SpsA, Chain A"/>
    <property type="match status" value="1"/>
</dbReference>
<reference evidence="5" key="1">
    <citation type="submission" date="2016-11" db="EMBL/GenBank/DDBJ databases">
        <authorList>
            <person name="Varghese N."/>
            <person name="Submissions S."/>
        </authorList>
    </citation>
    <scope>NUCLEOTIDE SEQUENCE [LARGE SCALE GENOMIC DNA]</scope>
    <source>
        <strain evidence="5">DSM 19858</strain>
    </source>
</reference>
<accession>A0A1M6CKG8</accession>
<dbReference type="InterPro" id="IPR050256">
    <property type="entry name" value="Glycosyltransferase_2"/>
</dbReference>
<feature type="domain" description="Glycosyltransferase 2-like" evidence="2">
    <location>
        <begin position="18"/>
        <end position="169"/>
    </location>
</feature>
<feature type="transmembrane region" description="Helical" evidence="1">
    <location>
        <begin position="226"/>
        <end position="244"/>
    </location>
</feature>
<dbReference type="Proteomes" id="UP000184543">
    <property type="component" value="Unassembled WGS sequence"/>
</dbReference>
<keyword evidence="1" id="KW-0812">Transmembrane</keyword>
<protein>
    <submittedName>
        <fullName evidence="4">Glycosyltransferase involved in cell wall bisynthesis</fullName>
    </submittedName>
</protein>
<dbReference type="PANTHER" id="PTHR48090">
    <property type="entry name" value="UNDECAPRENYL-PHOSPHATE 4-DEOXY-4-FORMAMIDO-L-ARABINOSE TRANSFERASE-RELATED"/>
    <property type="match status" value="1"/>
</dbReference>
<dbReference type="GO" id="GO:0016740">
    <property type="term" value="F:transferase activity"/>
    <property type="evidence" value="ECO:0007669"/>
    <property type="project" value="UniProtKB-KW"/>
</dbReference>
<evidence type="ECO:0000259" key="3">
    <source>
        <dbReference type="Pfam" id="PF09835"/>
    </source>
</evidence>
<sequence length="401" mass="44644">MPNPIPYQQDTMDRLKCCVLVPTYNNAGTLKRVLDGVLAYTKNIIVVNDGATDNTAEILKGFPDIRQVHLKENRGKGNALKIGFGEAVAQGYDFVITIDSDGQHFPDDIPVFLEALEAEETQNVLYIGSRNMQQADVPGKSSFGNKFSNFWFWFETGIWLTDTQCGFRLYPVHTLKSLTFITPKFEFEIEVIVRASWHGTLVKNLPVKISYDEKERVSHFRTVPDFTRISILNTFLVLIALFYIKPRDFFRRVKKKGVKKFLTEDILSSQDPPKKKAASIALGLFVGLSPFWGFQTLLVLGGAFLLKLNKPIAFAFSNVSLPPFIPFIVYGGLQVGGWILGEAHFLAFENIADNILALSGLKAYVIGSLVLAAALAVVGGLIGYFALTQMAKRKKMSLDNG</sequence>
<keyword evidence="1" id="KW-1133">Transmembrane helix</keyword>
<dbReference type="AlphaFoldDB" id="A0A1M6CKG8"/>
<dbReference type="InterPro" id="IPR029044">
    <property type="entry name" value="Nucleotide-diphossugar_trans"/>
</dbReference>
<dbReference type="EMBL" id="FQYU01000001">
    <property type="protein sequence ID" value="SHI61208.1"/>
    <property type="molecule type" value="Genomic_DNA"/>
</dbReference>
<name>A0A1M6CKG8_9FLAO</name>
<dbReference type="Pfam" id="PF00535">
    <property type="entry name" value="Glycos_transf_2"/>
    <property type="match status" value="1"/>
</dbReference>
<dbReference type="Pfam" id="PF09835">
    <property type="entry name" value="DUF2062"/>
    <property type="match status" value="1"/>
</dbReference>
<dbReference type="PANTHER" id="PTHR48090:SF7">
    <property type="entry name" value="RFBJ PROTEIN"/>
    <property type="match status" value="1"/>
</dbReference>
<evidence type="ECO:0000313" key="4">
    <source>
        <dbReference type="EMBL" id="SHI61208.1"/>
    </source>
</evidence>
<dbReference type="InterPro" id="IPR018639">
    <property type="entry name" value="DUF2062"/>
</dbReference>
<gene>
    <name evidence="4" type="ORF">SAMN04488513_101787</name>
</gene>
<feature type="transmembrane region" description="Helical" evidence="1">
    <location>
        <begin position="363"/>
        <end position="387"/>
    </location>
</feature>
<organism evidence="4 5">
    <name type="scientific">Pseudozobellia thermophila</name>
    <dbReference type="NCBI Taxonomy" id="192903"/>
    <lineage>
        <taxon>Bacteria</taxon>
        <taxon>Pseudomonadati</taxon>
        <taxon>Bacteroidota</taxon>
        <taxon>Flavobacteriia</taxon>
        <taxon>Flavobacteriales</taxon>
        <taxon>Flavobacteriaceae</taxon>
        <taxon>Pseudozobellia</taxon>
    </lineage>
</organism>
<keyword evidence="5" id="KW-1185">Reference proteome</keyword>
<evidence type="ECO:0000313" key="5">
    <source>
        <dbReference type="Proteomes" id="UP000184543"/>
    </source>
</evidence>